<organism evidence="2 3">
    <name type="scientific">[Candida] railenensis</name>
    <dbReference type="NCBI Taxonomy" id="45579"/>
    <lineage>
        <taxon>Eukaryota</taxon>
        <taxon>Fungi</taxon>
        <taxon>Dikarya</taxon>
        <taxon>Ascomycota</taxon>
        <taxon>Saccharomycotina</taxon>
        <taxon>Pichiomycetes</taxon>
        <taxon>Debaryomycetaceae</taxon>
        <taxon>Kurtzmaniella</taxon>
    </lineage>
</organism>
<accession>A0A9P0QVD6</accession>
<feature type="transmembrane region" description="Helical" evidence="1">
    <location>
        <begin position="257"/>
        <end position="277"/>
    </location>
</feature>
<comment type="caution">
    <text evidence="2">The sequence shown here is derived from an EMBL/GenBank/DDBJ whole genome shotgun (WGS) entry which is preliminary data.</text>
</comment>
<dbReference type="Proteomes" id="UP000837801">
    <property type="component" value="Unassembled WGS sequence"/>
</dbReference>
<sequence>MDATQLKSTGLKFAGIAGALHVLKAKRPFLWAAFLALHPAIKASLSASVLSGECSDTASNGISSILLYVASVDSVVPKDYVSVYIWMSYVIMWGSKRAKKLKEEQAEKIKGKADSILACALKKYESLNLSSQTFNKLAFSAIFAQLISHYLSHGSNHNNKHLADFVRTKVFNPVWLHYSVTSHKHSLQWKAILKSYVKANLLLLAVSAAFTYKGFKEKLDQKKNGIYLNLTERPSTYELVTKWLKGAAINARSIINLIYLPNILSMILFYYTSPIGAIVGSREPTLKNYTKLIGFISSYIAVTFNYPVNPKVFGAINLYLFRLIVLSKWRIAKETRLQLPYWHKLEAIVMSYGVFTLMNLKNKGVQETLVNAIGKIM</sequence>
<keyword evidence="3" id="KW-1185">Reference proteome</keyword>
<gene>
    <name evidence="2" type="ORF">CLIB1423_21S00386</name>
</gene>
<name>A0A9P0QVD6_9ASCO</name>
<keyword evidence="1" id="KW-1133">Transmembrane helix</keyword>
<keyword evidence="1" id="KW-0472">Membrane</keyword>
<evidence type="ECO:0000256" key="1">
    <source>
        <dbReference type="SAM" id="Phobius"/>
    </source>
</evidence>
<evidence type="ECO:0000313" key="2">
    <source>
        <dbReference type="EMBL" id="CAH2355036.1"/>
    </source>
</evidence>
<protein>
    <submittedName>
        <fullName evidence="2">Uncharacterized protein</fullName>
    </submittedName>
</protein>
<dbReference type="EMBL" id="CAKXYY010000021">
    <property type="protein sequence ID" value="CAH2355036.1"/>
    <property type="molecule type" value="Genomic_DNA"/>
</dbReference>
<proteinExistence type="predicted"/>
<evidence type="ECO:0000313" key="3">
    <source>
        <dbReference type="Proteomes" id="UP000837801"/>
    </source>
</evidence>
<dbReference type="OrthoDB" id="4075141at2759"/>
<keyword evidence="1" id="KW-0812">Transmembrane</keyword>
<dbReference type="AlphaFoldDB" id="A0A9P0QVD6"/>
<reference evidence="2" key="1">
    <citation type="submission" date="2022-03" db="EMBL/GenBank/DDBJ databases">
        <authorList>
            <person name="Legras J.-L."/>
            <person name="Devillers H."/>
            <person name="Grondin C."/>
        </authorList>
    </citation>
    <scope>NUCLEOTIDE SEQUENCE</scope>
    <source>
        <strain evidence="2">CLIB 1423</strain>
    </source>
</reference>